<evidence type="ECO:0000313" key="2">
    <source>
        <dbReference type="EMBL" id="KAG8473060.1"/>
    </source>
</evidence>
<dbReference type="Proteomes" id="UP000701853">
    <property type="component" value="Chromosome 13"/>
</dbReference>
<protein>
    <recommendedName>
        <fullName evidence="1">DUF4283 domain-containing protein</fullName>
    </recommendedName>
</protein>
<proteinExistence type="predicted"/>
<dbReference type="PANTHER" id="PTHR31286">
    <property type="entry name" value="GLYCINE-RICH CELL WALL STRUCTURAL PROTEIN 1.8-LIKE"/>
    <property type="match status" value="1"/>
</dbReference>
<dbReference type="Pfam" id="PF14111">
    <property type="entry name" value="DUF4283"/>
    <property type="match status" value="1"/>
</dbReference>
<feature type="domain" description="DUF4283" evidence="1">
    <location>
        <begin position="31"/>
        <end position="113"/>
    </location>
</feature>
<dbReference type="EMBL" id="JAHUZN010000013">
    <property type="protein sequence ID" value="KAG8473060.1"/>
    <property type="molecule type" value="Genomic_DNA"/>
</dbReference>
<reference evidence="2 3" key="1">
    <citation type="journal article" date="2021" name="bioRxiv">
        <title>The Gossypium anomalum genome as a resource for cotton improvement and evolutionary analysis of hybrid incompatibility.</title>
        <authorList>
            <person name="Grover C.E."/>
            <person name="Yuan D."/>
            <person name="Arick M.A."/>
            <person name="Miller E.R."/>
            <person name="Hu G."/>
            <person name="Peterson D.G."/>
            <person name="Wendel J.F."/>
            <person name="Udall J.A."/>
        </authorList>
    </citation>
    <scope>NUCLEOTIDE SEQUENCE [LARGE SCALE GENOMIC DNA]</scope>
    <source>
        <strain evidence="2">JFW-Udall</strain>
        <tissue evidence="2">Leaf</tissue>
    </source>
</reference>
<dbReference type="OrthoDB" id="988559at2759"/>
<dbReference type="PANTHER" id="PTHR31286:SF153">
    <property type="entry name" value="DUF4283 DOMAIN PROTEIN"/>
    <property type="match status" value="1"/>
</dbReference>
<dbReference type="InterPro" id="IPR025558">
    <property type="entry name" value="DUF4283"/>
</dbReference>
<evidence type="ECO:0000313" key="3">
    <source>
        <dbReference type="Proteomes" id="UP000701853"/>
    </source>
</evidence>
<organism evidence="2 3">
    <name type="scientific">Gossypium anomalum</name>
    <dbReference type="NCBI Taxonomy" id="47600"/>
    <lineage>
        <taxon>Eukaryota</taxon>
        <taxon>Viridiplantae</taxon>
        <taxon>Streptophyta</taxon>
        <taxon>Embryophyta</taxon>
        <taxon>Tracheophyta</taxon>
        <taxon>Spermatophyta</taxon>
        <taxon>Magnoliopsida</taxon>
        <taxon>eudicotyledons</taxon>
        <taxon>Gunneridae</taxon>
        <taxon>Pentapetalae</taxon>
        <taxon>rosids</taxon>
        <taxon>malvids</taxon>
        <taxon>Malvales</taxon>
        <taxon>Malvaceae</taxon>
        <taxon>Malvoideae</taxon>
        <taxon>Gossypium</taxon>
    </lineage>
</organism>
<gene>
    <name evidence="2" type="ORF">CXB51_034996</name>
</gene>
<dbReference type="AlphaFoldDB" id="A0A8J6CK23"/>
<evidence type="ECO:0000259" key="1">
    <source>
        <dbReference type="Pfam" id="PF14111"/>
    </source>
</evidence>
<accession>A0A8J6CK23</accession>
<dbReference type="InterPro" id="IPR040256">
    <property type="entry name" value="At4g02000-like"/>
</dbReference>
<sequence>MEKELDGLNIDDGEEEEEAVLLPINPVLQKSAYEYCLVGCFLTSSVVHFTVMKTTMANLWHPPRGVQIMNLGGRQYLFKFFHELDVYRVVSGSPWTFNSYLLIIHRLKNDEDLKLVSLIYSAFWVQVHDLPLGFFSKAIAKQLDNFVGHSDKFCPTRLNLKGEIMEFGWSISLKVVIGRAISASNVWLREEGDDPINPQTFFLMETNLDGMRIGKVRRKCGFKNEIDVQAEVSRGGLMVILTRFCMLIRRLEEFQGKKGAWRTFAMCSRIFSYSMKVFRALGALGRKFEQTRERIEEGIESSNLKHGGFWRIRVKRLFVGYESLNQNGAENHRGHELDVNDNLYKGRDFCCCEKHGTNKGNS</sequence>
<comment type="caution">
    <text evidence="2">The sequence shown here is derived from an EMBL/GenBank/DDBJ whole genome shotgun (WGS) entry which is preliminary data.</text>
</comment>
<name>A0A8J6CK23_9ROSI</name>
<keyword evidence="3" id="KW-1185">Reference proteome</keyword>